<keyword evidence="5" id="KW-0804">Transcription</keyword>
<evidence type="ECO:0000313" key="8">
    <source>
        <dbReference type="EMBL" id="MBV0926402.1"/>
    </source>
</evidence>
<dbReference type="PANTHER" id="PTHR11618">
    <property type="entry name" value="TRANSCRIPTION INITIATION FACTOR IIB-RELATED"/>
    <property type="match status" value="1"/>
</dbReference>
<dbReference type="RefSeq" id="WP_162319503.1">
    <property type="nucleotide sequence ID" value="NZ_JAHQXF010000005.1"/>
</dbReference>
<feature type="domain" description="Transcription factor TFIIB cyclin-like" evidence="6">
    <location>
        <begin position="113"/>
        <end position="199"/>
    </location>
</feature>
<keyword evidence="1" id="KW-0677">Repeat</keyword>
<protein>
    <submittedName>
        <fullName evidence="8">Transcription initiation factor IIB family protein</fullName>
    </submittedName>
</protein>
<evidence type="ECO:0000256" key="3">
    <source>
        <dbReference type="ARBA" id="ARBA00022833"/>
    </source>
</evidence>
<dbReference type="GO" id="GO:0008270">
    <property type="term" value="F:zinc ion binding"/>
    <property type="evidence" value="ECO:0007669"/>
    <property type="project" value="UniProtKB-KW"/>
</dbReference>
<dbReference type="PANTHER" id="PTHR11618:SF13">
    <property type="entry name" value="TRANSCRIPTION INITIATION FACTOR IIB"/>
    <property type="match status" value="1"/>
</dbReference>
<accession>A0A8J7Y8U1</accession>
<dbReference type="PRINTS" id="PR00685">
    <property type="entry name" value="TIFACTORIIB"/>
</dbReference>
<dbReference type="Gene3D" id="1.10.472.10">
    <property type="entry name" value="Cyclin-like"/>
    <property type="match status" value="1"/>
</dbReference>
<evidence type="ECO:0000256" key="2">
    <source>
        <dbReference type="ARBA" id="ARBA00022771"/>
    </source>
</evidence>
<sequence>MSSRTLQRCESGVSTQRCPECSGDLIRTEQETHCESCGLVVEDAPVDPGPEWRSFDCGERKRTGAPRTVTRHDRGLSTEMGFPSEVDGSSKRRRRLIRQRRLHGRSKFESKRERNLAHGLGEVRRLVGALGQSKTVQEQAAKLLGEAQDADLFPGHSLESAAAAMVYAAGRCSTVIRMADVAAVAQCSEQKAWRTYRTFQTDLEIPVPVQLPVDWVPKIVSELPYSVPSAVQQHATQLAAKASESAKLNGSPVGIAAASVYLASEDADLRLTQQMISGAADISTVTLRTWYQRLVALFDT</sequence>
<dbReference type="EMBL" id="JAHQXF010000005">
    <property type="protein sequence ID" value="MBV0926402.1"/>
    <property type="molecule type" value="Genomic_DNA"/>
</dbReference>
<name>A0A8J7Y8U1_9EURY</name>
<reference evidence="8 9" key="1">
    <citation type="submission" date="2021-06" db="EMBL/GenBank/DDBJ databases">
        <title>New haloarchaea isolates fom saline soil.</title>
        <authorList>
            <person name="Duran-Viseras A."/>
            <person name="Sanchez-Porro C.S."/>
            <person name="Ventosa A."/>
        </authorList>
    </citation>
    <scope>NUCLEOTIDE SEQUENCE [LARGE SCALE GENOMIC DNA]</scope>
    <source>
        <strain evidence="8 9">JCM 183640</strain>
    </source>
</reference>
<evidence type="ECO:0000313" key="9">
    <source>
        <dbReference type="Proteomes" id="UP000766550"/>
    </source>
</evidence>
<dbReference type="InterPro" id="IPR000812">
    <property type="entry name" value="TFIIB"/>
</dbReference>
<dbReference type="InterPro" id="IPR013150">
    <property type="entry name" value="TFIIB_cyclin"/>
</dbReference>
<dbReference type="GO" id="GO:0017025">
    <property type="term" value="F:TBP-class protein binding"/>
    <property type="evidence" value="ECO:0007669"/>
    <property type="project" value="InterPro"/>
</dbReference>
<dbReference type="GO" id="GO:0097550">
    <property type="term" value="C:transcription preinitiation complex"/>
    <property type="evidence" value="ECO:0007669"/>
    <property type="project" value="TreeGrafter"/>
</dbReference>
<feature type="domain" description="Transcription factor TFIIB cyclin-like" evidence="6">
    <location>
        <begin position="210"/>
        <end position="295"/>
    </location>
</feature>
<organism evidence="8 9">
    <name type="scientific">Haloarcula limicola</name>
    <dbReference type="NCBI Taxonomy" id="1429915"/>
    <lineage>
        <taxon>Archaea</taxon>
        <taxon>Methanobacteriati</taxon>
        <taxon>Methanobacteriota</taxon>
        <taxon>Stenosarchaea group</taxon>
        <taxon>Halobacteria</taxon>
        <taxon>Halobacteriales</taxon>
        <taxon>Haloarculaceae</taxon>
        <taxon>Haloarcula</taxon>
    </lineage>
</organism>
<keyword evidence="4" id="KW-0805">Transcription regulation</keyword>
<dbReference type="SUPFAM" id="SSF47954">
    <property type="entry name" value="Cyclin-like"/>
    <property type="match status" value="2"/>
</dbReference>
<dbReference type="InterPro" id="IPR013137">
    <property type="entry name" value="Znf_TFIIB"/>
</dbReference>
<dbReference type="GO" id="GO:0070897">
    <property type="term" value="P:transcription preinitiation complex assembly"/>
    <property type="evidence" value="ECO:0007669"/>
    <property type="project" value="InterPro"/>
</dbReference>
<dbReference type="Proteomes" id="UP000766550">
    <property type="component" value="Unassembled WGS sequence"/>
</dbReference>
<keyword evidence="2" id="KW-0479">Metal-binding</keyword>
<gene>
    <name evidence="8" type="ORF">KTS45_19530</name>
</gene>
<evidence type="ECO:0000256" key="5">
    <source>
        <dbReference type="ARBA" id="ARBA00023163"/>
    </source>
</evidence>
<dbReference type="SUPFAM" id="SSF57783">
    <property type="entry name" value="Zinc beta-ribbon"/>
    <property type="match status" value="1"/>
</dbReference>
<dbReference type="AlphaFoldDB" id="A0A8J7Y8U1"/>
<dbReference type="Pfam" id="PF08271">
    <property type="entry name" value="Zn_Ribbon_TF"/>
    <property type="match status" value="1"/>
</dbReference>
<dbReference type="Gene3D" id="1.10.472.170">
    <property type="match status" value="1"/>
</dbReference>
<keyword evidence="2" id="KW-0863">Zinc-finger</keyword>
<evidence type="ECO:0000259" key="7">
    <source>
        <dbReference type="Pfam" id="PF08271"/>
    </source>
</evidence>
<feature type="domain" description="TFIIB-type" evidence="7">
    <location>
        <begin position="17"/>
        <end position="55"/>
    </location>
</feature>
<proteinExistence type="predicted"/>
<dbReference type="OrthoDB" id="7429at2157"/>
<evidence type="ECO:0000256" key="1">
    <source>
        <dbReference type="ARBA" id="ARBA00022737"/>
    </source>
</evidence>
<dbReference type="Pfam" id="PF00382">
    <property type="entry name" value="TFIIB"/>
    <property type="match status" value="2"/>
</dbReference>
<evidence type="ECO:0000256" key="4">
    <source>
        <dbReference type="ARBA" id="ARBA00023015"/>
    </source>
</evidence>
<keyword evidence="3" id="KW-0862">Zinc</keyword>
<comment type="caution">
    <text evidence="8">The sequence shown here is derived from an EMBL/GenBank/DDBJ whole genome shotgun (WGS) entry which is preliminary data.</text>
</comment>
<dbReference type="InterPro" id="IPR036915">
    <property type="entry name" value="Cyclin-like_sf"/>
</dbReference>
<keyword evidence="9" id="KW-1185">Reference proteome</keyword>
<evidence type="ECO:0000259" key="6">
    <source>
        <dbReference type="Pfam" id="PF00382"/>
    </source>
</evidence>